<sequence>MGLSSSRNSGEDRRSRVSARDIPLPSSRVGTSEFFETESHTSARKTDLSRSRNNSGEDKRSRVSARDIPLPSSRS</sequence>
<evidence type="ECO:0000256" key="1">
    <source>
        <dbReference type="SAM" id="MobiDB-lite"/>
    </source>
</evidence>
<evidence type="ECO:0000313" key="2">
    <source>
        <dbReference type="EMBL" id="KAJ4164109.1"/>
    </source>
</evidence>
<keyword evidence="3" id="KW-1185">Reference proteome</keyword>
<dbReference type="AlphaFoldDB" id="A0A9W8USH5"/>
<dbReference type="Proteomes" id="UP001144673">
    <property type="component" value="Chromosome 1"/>
</dbReference>
<dbReference type="KEGG" id="amus:LMH87_005795"/>
<proteinExistence type="predicted"/>
<dbReference type="RefSeq" id="XP_056059024.1">
    <property type="nucleotide sequence ID" value="XM_056203579.1"/>
</dbReference>
<dbReference type="GeneID" id="80892954"/>
<comment type="caution">
    <text evidence="2">The sequence shown here is derived from an EMBL/GenBank/DDBJ whole genome shotgun (WGS) entry which is preliminary data.</text>
</comment>
<reference evidence="2" key="1">
    <citation type="journal article" date="2023" name="Access Microbiol">
        <title>De-novo genome assembly for Akanthomyces muscarius, a biocontrol agent of insect agricultural pests.</title>
        <authorList>
            <person name="Erdos Z."/>
            <person name="Studholme D.J."/>
            <person name="Raymond B."/>
            <person name="Sharma M."/>
        </authorList>
    </citation>
    <scope>NUCLEOTIDE SEQUENCE</scope>
    <source>
        <strain evidence="2">Ve6</strain>
    </source>
</reference>
<feature type="region of interest" description="Disordered" evidence="1">
    <location>
        <begin position="1"/>
        <end position="75"/>
    </location>
</feature>
<feature type="compositionally biased region" description="Basic and acidic residues" evidence="1">
    <location>
        <begin position="37"/>
        <end position="65"/>
    </location>
</feature>
<accession>A0A9W8USH5</accession>
<dbReference type="EMBL" id="JAJHUN010000001">
    <property type="protein sequence ID" value="KAJ4164109.1"/>
    <property type="molecule type" value="Genomic_DNA"/>
</dbReference>
<evidence type="ECO:0000313" key="3">
    <source>
        <dbReference type="Proteomes" id="UP001144673"/>
    </source>
</evidence>
<name>A0A9W8USH5_AKAMU</name>
<gene>
    <name evidence="2" type="ORF">LMH87_005795</name>
</gene>
<feature type="compositionally biased region" description="Basic and acidic residues" evidence="1">
    <location>
        <begin position="9"/>
        <end position="19"/>
    </location>
</feature>
<protein>
    <submittedName>
        <fullName evidence="2">Uncharacterized protein</fullName>
    </submittedName>
</protein>
<organism evidence="2 3">
    <name type="scientific">Akanthomyces muscarius</name>
    <name type="common">Entomopathogenic fungus</name>
    <name type="synonym">Lecanicillium muscarium</name>
    <dbReference type="NCBI Taxonomy" id="2231603"/>
    <lineage>
        <taxon>Eukaryota</taxon>
        <taxon>Fungi</taxon>
        <taxon>Dikarya</taxon>
        <taxon>Ascomycota</taxon>
        <taxon>Pezizomycotina</taxon>
        <taxon>Sordariomycetes</taxon>
        <taxon>Hypocreomycetidae</taxon>
        <taxon>Hypocreales</taxon>
        <taxon>Cordycipitaceae</taxon>
        <taxon>Akanthomyces</taxon>
    </lineage>
</organism>